<feature type="domain" description="T-SNARE coiled-coil homology" evidence="12">
    <location>
        <begin position="364"/>
        <end position="426"/>
    </location>
</feature>
<evidence type="ECO:0000313" key="14">
    <source>
        <dbReference type="Proteomes" id="UP000245942"/>
    </source>
</evidence>
<keyword evidence="9 11" id="KW-0472">Membrane</keyword>
<reference evidence="13 14" key="1">
    <citation type="journal article" date="2018" name="Mol. Biol. Evol.">
        <title>Broad Genomic Sampling Reveals a Smut Pathogenic Ancestry of the Fungal Clade Ustilaginomycotina.</title>
        <authorList>
            <person name="Kijpornyongpan T."/>
            <person name="Mondo S.J."/>
            <person name="Barry K."/>
            <person name="Sandor L."/>
            <person name="Lee J."/>
            <person name="Lipzen A."/>
            <person name="Pangilinan J."/>
            <person name="LaButti K."/>
            <person name="Hainaut M."/>
            <person name="Henrissat B."/>
            <person name="Grigoriev I.V."/>
            <person name="Spatafora J.W."/>
            <person name="Aime M.C."/>
        </authorList>
    </citation>
    <scope>NUCLEOTIDE SEQUENCE [LARGE SCALE GENOMIC DNA]</scope>
    <source>
        <strain evidence="13 14">MCA 4718</strain>
    </source>
</reference>
<keyword evidence="3" id="KW-0813">Transport</keyword>
<name>A0A316UFC3_9BASI</name>
<feature type="region of interest" description="Disordered" evidence="10">
    <location>
        <begin position="71"/>
        <end position="133"/>
    </location>
</feature>
<evidence type="ECO:0000256" key="3">
    <source>
        <dbReference type="ARBA" id="ARBA00022448"/>
    </source>
</evidence>
<gene>
    <name evidence="13" type="ORF">BCV69DRAFT_286097</name>
</gene>
<evidence type="ECO:0000256" key="5">
    <source>
        <dbReference type="ARBA" id="ARBA00022927"/>
    </source>
</evidence>
<dbReference type="RefSeq" id="XP_025351177.1">
    <property type="nucleotide sequence ID" value="XM_025493512.1"/>
</dbReference>
<feature type="compositionally biased region" description="Gly residues" evidence="10">
    <location>
        <begin position="40"/>
        <end position="50"/>
    </location>
</feature>
<dbReference type="PANTHER" id="PTHR19957">
    <property type="entry name" value="SYNTAXIN"/>
    <property type="match status" value="1"/>
</dbReference>
<keyword evidence="14" id="KW-1185">Reference proteome</keyword>
<evidence type="ECO:0000256" key="6">
    <source>
        <dbReference type="ARBA" id="ARBA00022989"/>
    </source>
</evidence>
<dbReference type="EMBL" id="KZ819321">
    <property type="protein sequence ID" value="PWN24017.1"/>
    <property type="molecule type" value="Genomic_DNA"/>
</dbReference>
<evidence type="ECO:0000256" key="7">
    <source>
        <dbReference type="ARBA" id="ARBA00023034"/>
    </source>
</evidence>
<dbReference type="Pfam" id="PF05739">
    <property type="entry name" value="SNARE"/>
    <property type="match status" value="1"/>
</dbReference>
<dbReference type="SMART" id="SM00397">
    <property type="entry name" value="t_SNARE"/>
    <property type="match status" value="1"/>
</dbReference>
<comment type="similarity">
    <text evidence="2">Belongs to the syntaxin family.</text>
</comment>
<dbReference type="InterPro" id="IPR006012">
    <property type="entry name" value="Syntaxin/epimorphin_CS"/>
</dbReference>
<dbReference type="Proteomes" id="UP000245942">
    <property type="component" value="Unassembled WGS sequence"/>
</dbReference>
<keyword evidence="6 11" id="KW-1133">Transmembrane helix</keyword>
<evidence type="ECO:0000256" key="2">
    <source>
        <dbReference type="ARBA" id="ARBA00009063"/>
    </source>
</evidence>
<evidence type="ECO:0000313" key="13">
    <source>
        <dbReference type="EMBL" id="PWN24017.1"/>
    </source>
</evidence>
<comment type="subcellular location">
    <subcellularLocation>
        <location evidence="1">Golgi apparatus membrane</location>
        <topology evidence="1">Single-pass type IV membrane protein</topology>
    </subcellularLocation>
</comment>
<evidence type="ECO:0000256" key="11">
    <source>
        <dbReference type="SAM" id="Phobius"/>
    </source>
</evidence>
<feature type="transmembrane region" description="Helical" evidence="11">
    <location>
        <begin position="439"/>
        <end position="459"/>
    </location>
</feature>
<evidence type="ECO:0000256" key="4">
    <source>
        <dbReference type="ARBA" id="ARBA00022692"/>
    </source>
</evidence>
<accession>A0A316UFC3</accession>
<evidence type="ECO:0000259" key="12">
    <source>
        <dbReference type="PROSITE" id="PS50192"/>
    </source>
</evidence>
<evidence type="ECO:0000256" key="8">
    <source>
        <dbReference type="ARBA" id="ARBA00023054"/>
    </source>
</evidence>
<dbReference type="CDD" id="cd15845">
    <property type="entry name" value="SNARE_syntaxin16"/>
    <property type="match status" value="1"/>
</dbReference>
<organism evidence="13 14">
    <name type="scientific">Pseudomicrostroma glucosiphilum</name>
    <dbReference type="NCBI Taxonomy" id="1684307"/>
    <lineage>
        <taxon>Eukaryota</taxon>
        <taxon>Fungi</taxon>
        <taxon>Dikarya</taxon>
        <taxon>Basidiomycota</taxon>
        <taxon>Ustilaginomycotina</taxon>
        <taxon>Exobasidiomycetes</taxon>
        <taxon>Microstromatales</taxon>
        <taxon>Microstromatales incertae sedis</taxon>
        <taxon>Pseudomicrostroma</taxon>
    </lineage>
</organism>
<dbReference type="STRING" id="1684307.A0A316UFC3"/>
<dbReference type="GO" id="GO:0000149">
    <property type="term" value="F:SNARE binding"/>
    <property type="evidence" value="ECO:0007669"/>
    <property type="project" value="TreeGrafter"/>
</dbReference>
<feature type="region of interest" description="Disordered" evidence="10">
    <location>
        <begin position="1"/>
        <end position="58"/>
    </location>
</feature>
<proteinExistence type="inferred from homology"/>
<feature type="compositionally biased region" description="Low complexity" evidence="10">
    <location>
        <begin position="1"/>
        <end position="18"/>
    </location>
</feature>
<dbReference type="OrthoDB" id="10251371at2759"/>
<dbReference type="GO" id="GO:0005484">
    <property type="term" value="F:SNAP receptor activity"/>
    <property type="evidence" value="ECO:0007669"/>
    <property type="project" value="InterPro"/>
</dbReference>
<dbReference type="GO" id="GO:0006906">
    <property type="term" value="P:vesicle fusion"/>
    <property type="evidence" value="ECO:0007669"/>
    <property type="project" value="TreeGrafter"/>
</dbReference>
<keyword evidence="4 11" id="KW-0812">Transmembrane</keyword>
<dbReference type="Gene3D" id="1.20.58.70">
    <property type="match status" value="1"/>
</dbReference>
<feature type="compositionally biased region" description="Polar residues" evidence="10">
    <location>
        <begin position="77"/>
        <end position="92"/>
    </location>
</feature>
<dbReference type="PANTHER" id="PTHR19957:SF83">
    <property type="entry name" value="SYNTAXIN-16"/>
    <property type="match status" value="1"/>
</dbReference>
<evidence type="ECO:0000256" key="1">
    <source>
        <dbReference type="ARBA" id="ARBA00004409"/>
    </source>
</evidence>
<sequence>MSGSSTPSQFWSASSSSSHHPQHPFNALSRGATPPPHGPYDGGSDGGGSGASSSLPPLIGVTRSRTLLFLSYRDSVPRSTARSTTSFPSLTGNDDPLGALGGKGKGKARQTSLDRLRGGKGGAGGKKRQKGGAYFDASGELHEDGEEEDERDTAALLRQSQPLRDSHAIDIPSLPPRWVDVSDEVDGILNELQPKITQLDRLHAKNLLPGFVDRTKEEREIEMLGGEITKEFRRCSKLIASLAASTQTLIRSGKASTHEISMAQNVQTALAQRIQSTSGLFRKKQSNYMQRLKGQDVRHREVLGELGLSRQGSSQGASGGSAALRDEELAAREDLEMSKAQLRGGDQQAQTQLLIESENATDQDAEIQQRNKDIDHIATSIVELSQLFQDLQSLVITQGTLVDRIDYNIENMGHDIRAAVQELNTASATQKRTGKGQCMLFLILLCALCIAVIIIKPFWRLFAGSSSATGGKAS</sequence>
<dbReference type="GeneID" id="37015246"/>
<dbReference type="SUPFAM" id="SSF47661">
    <property type="entry name" value="t-snare proteins"/>
    <property type="match status" value="1"/>
</dbReference>
<dbReference type="GO" id="GO:0031201">
    <property type="term" value="C:SNARE complex"/>
    <property type="evidence" value="ECO:0007669"/>
    <property type="project" value="TreeGrafter"/>
</dbReference>
<evidence type="ECO:0000256" key="10">
    <source>
        <dbReference type="SAM" id="MobiDB-lite"/>
    </source>
</evidence>
<protein>
    <submittedName>
        <fullName evidence="13">t-SNARE</fullName>
    </submittedName>
</protein>
<dbReference type="GO" id="GO:0000139">
    <property type="term" value="C:Golgi membrane"/>
    <property type="evidence" value="ECO:0007669"/>
    <property type="project" value="UniProtKB-SubCell"/>
</dbReference>
<keyword evidence="8" id="KW-0175">Coiled coil</keyword>
<dbReference type="InterPro" id="IPR045242">
    <property type="entry name" value="Syntaxin"/>
</dbReference>
<dbReference type="GO" id="GO:0006886">
    <property type="term" value="P:intracellular protein transport"/>
    <property type="evidence" value="ECO:0007669"/>
    <property type="project" value="InterPro"/>
</dbReference>
<keyword evidence="7" id="KW-0333">Golgi apparatus</keyword>
<keyword evidence="5" id="KW-0653">Protein transport</keyword>
<dbReference type="GO" id="GO:0048278">
    <property type="term" value="P:vesicle docking"/>
    <property type="evidence" value="ECO:0007669"/>
    <property type="project" value="TreeGrafter"/>
</dbReference>
<dbReference type="PROSITE" id="PS50192">
    <property type="entry name" value="T_SNARE"/>
    <property type="match status" value="1"/>
</dbReference>
<dbReference type="InterPro" id="IPR000727">
    <property type="entry name" value="T_SNARE_dom"/>
</dbReference>
<dbReference type="AlphaFoldDB" id="A0A316UFC3"/>
<evidence type="ECO:0000256" key="9">
    <source>
        <dbReference type="ARBA" id="ARBA00023136"/>
    </source>
</evidence>
<dbReference type="PROSITE" id="PS00914">
    <property type="entry name" value="SYNTAXIN"/>
    <property type="match status" value="1"/>
</dbReference>
<dbReference type="InterPro" id="IPR010989">
    <property type="entry name" value="SNARE"/>
</dbReference>